<name>A0A8J9S8J2_PHATR</name>
<feature type="compositionally biased region" description="Polar residues" evidence="1">
    <location>
        <begin position="66"/>
        <end position="76"/>
    </location>
</feature>
<evidence type="ECO:0000256" key="1">
    <source>
        <dbReference type="SAM" id="MobiDB-lite"/>
    </source>
</evidence>
<dbReference type="Proteomes" id="UP000836788">
    <property type="component" value="Chromosome 18"/>
</dbReference>
<gene>
    <name evidence="2" type="ORF">PTTT1_LOCUS21308</name>
</gene>
<organism evidence="2">
    <name type="scientific">Phaeodactylum tricornutum</name>
    <name type="common">Diatom</name>
    <dbReference type="NCBI Taxonomy" id="2850"/>
    <lineage>
        <taxon>Eukaryota</taxon>
        <taxon>Sar</taxon>
        <taxon>Stramenopiles</taxon>
        <taxon>Ochrophyta</taxon>
        <taxon>Bacillariophyta</taxon>
        <taxon>Bacillariophyceae</taxon>
        <taxon>Bacillariophycidae</taxon>
        <taxon>Naviculales</taxon>
        <taxon>Phaeodactylaceae</taxon>
        <taxon>Phaeodactylum</taxon>
    </lineage>
</organism>
<sequence>MPAILMRSLPMRRCHPSQPTKTTAASTLLADFHALSLRLSSTHTTPSSSQYSSRSATPRPSRSSSGYFQETSSPSASLWGKELATNGEDEWGQFVDFGVTR</sequence>
<feature type="region of interest" description="Disordered" evidence="1">
    <location>
        <begin position="1"/>
        <end position="22"/>
    </location>
</feature>
<protein>
    <submittedName>
        <fullName evidence="2">Uncharacterized protein</fullName>
    </submittedName>
</protein>
<feature type="compositionally biased region" description="Low complexity" evidence="1">
    <location>
        <begin position="41"/>
        <end position="65"/>
    </location>
</feature>
<feature type="region of interest" description="Disordered" evidence="1">
    <location>
        <begin position="41"/>
        <end position="84"/>
    </location>
</feature>
<evidence type="ECO:0000313" key="2">
    <source>
        <dbReference type="EMBL" id="CAG9282971.1"/>
    </source>
</evidence>
<dbReference type="AlphaFoldDB" id="A0A8J9S8J2"/>
<dbReference type="EMBL" id="OU594959">
    <property type="protein sequence ID" value="CAG9282971.1"/>
    <property type="molecule type" value="Genomic_DNA"/>
</dbReference>
<proteinExistence type="predicted"/>
<accession>A0A8J9S8J2</accession>
<reference evidence="2" key="1">
    <citation type="submission" date="2022-02" db="EMBL/GenBank/DDBJ databases">
        <authorList>
            <person name="Giguere J D."/>
        </authorList>
    </citation>
    <scope>NUCLEOTIDE SEQUENCE</scope>
    <source>
        <strain evidence="2">CCAP 1055/1</strain>
    </source>
</reference>